<dbReference type="Pfam" id="PF09928">
    <property type="entry name" value="DUF2160"/>
    <property type="match status" value="1"/>
</dbReference>
<keyword evidence="1" id="KW-0812">Transmembrane</keyword>
<keyword evidence="1" id="KW-1133">Transmembrane helix</keyword>
<feature type="transmembrane region" description="Helical" evidence="1">
    <location>
        <begin position="76"/>
        <end position="93"/>
    </location>
</feature>
<accession>A0A370HU82</accession>
<evidence type="ECO:0000256" key="1">
    <source>
        <dbReference type="SAM" id="Phobius"/>
    </source>
</evidence>
<dbReference type="RefSeq" id="WP_114768232.1">
    <property type="nucleotide sequence ID" value="NZ_QQBB01000001.1"/>
</dbReference>
<proteinExistence type="predicted"/>
<dbReference type="EMBL" id="QQBB01000001">
    <property type="protein sequence ID" value="RDI62076.1"/>
    <property type="molecule type" value="Genomic_DNA"/>
</dbReference>
<keyword evidence="3" id="KW-1185">Reference proteome</keyword>
<sequence length="94" mass="10515">MPDLAWMAWTWQTGLFFAGIASLLLVMTVLAVARPEAERVGVLRIPTTRGDRLFISLLGAAFIHLAWLGFFGPEQLWWAFGLSLVYAAAVFRFV</sequence>
<name>A0A370HU82_9HYPH</name>
<feature type="transmembrane region" description="Helical" evidence="1">
    <location>
        <begin position="53"/>
        <end position="70"/>
    </location>
</feature>
<dbReference type="InterPro" id="IPR018678">
    <property type="entry name" value="DUF2160_TM"/>
</dbReference>
<organism evidence="2 3">
    <name type="scientific">Microvirga subterranea</name>
    <dbReference type="NCBI Taxonomy" id="186651"/>
    <lineage>
        <taxon>Bacteria</taxon>
        <taxon>Pseudomonadati</taxon>
        <taxon>Pseudomonadota</taxon>
        <taxon>Alphaproteobacteria</taxon>
        <taxon>Hyphomicrobiales</taxon>
        <taxon>Methylobacteriaceae</taxon>
        <taxon>Microvirga</taxon>
    </lineage>
</organism>
<keyword evidence="1" id="KW-0472">Membrane</keyword>
<protein>
    <submittedName>
        <fullName evidence="2">Putative small integral membrane protein</fullName>
    </submittedName>
</protein>
<dbReference type="AlphaFoldDB" id="A0A370HU82"/>
<comment type="caution">
    <text evidence="2">The sequence shown here is derived from an EMBL/GenBank/DDBJ whole genome shotgun (WGS) entry which is preliminary data.</text>
</comment>
<evidence type="ECO:0000313" key="2">
    <source>
        <dbReference type="EMBL" id="RDI62076.1"/>
    </source>
</evidence>
<dbReference type="OrthoDB" id="5420630at2"/>
<feature type="transmembrane region" description="Helical" evidence="1">
    <location>
        <begin position="6"/>
        <end position="32"/>
    </location>
</feature>
<dbReference type="Proteomes" id="UP000254925">
    <property type="component" value="Unassembled WGS sequence"/>
</dbReference>
<reference evidence="2 3" key="1">
    <citation type="submission" date="2018-07" db="EMBL/GenBank/DDBJ databases">
        <title>Genomic Encyclopedia of Type Strains, Phase IV (KMG-IV): sequencing the most valuable type-strain genomes for metagenomic binning, comparative biology and taxonomic classification.</title>
        <authorList>
            <person name="Goeker M."/>
        </authorList>
    </citation>
    <scope>NUCLEOTIDE SEQUENCE [LARGE SCALE GENOMIC DNA]</scope>
    <source>
        <strain evidence="2 3">DSM 14364</strain>
    </source>
</reference>
<evidence type="ECO:0000313" key="3">
    <source>
        <dbReference type="Proteomes" id="UP000254925"/>
    </source>
</evidence>
<gene>
    <name evidence="2" type="ORF">DES45_101339</name>
</gene>